<feature type="chain" id="PRO_5020269899" evidence="1">
    <location>
        <begin position="24"/>
        <end position="90"/>
    </location>
</feature>
<feature type="signal peptide" evidence="1">
    <location>
        <begin position="1"/>
        <end position="23"/>
    </location>
</feature>
<comment type="caution">
    <text evidence="2">The sequence shown here is derived from an EMBL/GenBank/DDBJ whole genome shotgun (WGS) entry which is preliminary data.</text>
</comment>
<keyword evidence="1" id="KW-0732">Signal</keyword>
<dbReference type="Proteomes" id="UP000307378">
    <property type="component" value="Unassembled WGS sequence"/>
</dbReference>
<dbReference type="RefSeq" id="WP_136541506.1">
    <property type="nucleotide sequence ID" value="NZ_STGU01000007.1"/>
</dbReference>
<protein>
    <submittedName>
        <fullName evidence="2">Uncharacterized protein</fullName>
    </submittedName>
</protein>
<dbReference type="EMBL" id="STGU01000007">
    <property type="protein sequence ID" value="THV34775.1"/>
    <property type="molecule type" value="Genomic_DNA"/>
</dbReference>
<accession>A0A4S8PXH2</accession>
<reference evidence="2 3" key="1">
    <citation type="submission" date="2019-04" db="EMBL/GenBank/DDBJ databases">
        <title>genome sequence of strain W3.</title>
        <authorList>
            <person name="Gao J."/>
            <person name="Sun J."/>
        </authorList>
    </citation>
    <scope>NUCLEOTIDE SEQUENCE [LARGE SCALE GENOMIC DNA]</scope>
    <source>
        <strain evidence="2 3">W3</strain>
    </source>
</reference>
<evidence type="ECO:0000313" key="3">
    <source>
        <dbReference type="Proteomes" id="UP000307378"/>
    </source>
</evidence>
<proteinExistence type="predicted"/>
<sequence length="90" mass="8956">MKQFYAKLVAMLAGALAAGPAFAASVVNIGSSSVVIVVVEDGNKVEISLDAGGSDVICSSGCFLTLPNGDRIGLAGGETVEIKDGVATIK</sequence>
<name>A0A4S8PXH2_9HYPH</name>
<organism evidence="2 3">
    <name type="scientific">Rhizobium rosettiformans W3</name>
    <dbReference type="NCBI Taxonomy" id="538378"/>
    <lineage>
        <taxon>Bacteria</taxon>
        <taxon>Pseudomonadati</taxon>
        <taxon>Pseudomonadota</taxon>
        <taxon>Alphaproteobacteria</taxon>
        <taxon>Hyphomicrobiales</taxon>
        <taxon>Rhizobiaceae</taxon>
        <taxon>Rhizobium/Agrobacterium group</taxon>
        <taxon>Rhizobium</taxon>
    </lineage>
</organism>
<gene>
    <name evidence="2" type="ORF">FAA86_13915</name>
</gene>
<evidence type="ECO:0000313" key="2">
    <source>
        <dbReference type="EMBL" id="THV34775.1"/>
    </source>
</evidence>
<evidence type="ECO:0000256" key="1">
    <source>
        <dbReference type="SAM" id="SignalP"/>
    </source>
</evidence>
<dbReference type="AlphaFoldDB" id="A0A4S8PXH2"/>